<dbReference type="InterPro" id="IPR052526">
    <property type="entry name" value="HTH-type_Bedaq_tolerance"/>
</dbReference>
<proteinExistence type="predicted"/>
<dbReference type="RefSeq" id="WP_012918156.1">
    <property type="nucleotide sequence ID" value="NC_013729.1"/>
</dbReference>
<dbReference type="InterPro" id="IPR036388">
    <property type="entry name" value="WH-like_DNA-bd_sf"/>
</dbReference>
<name>D2PVU2_KRIFD</name>
<accession>D2PVU2</accession>
<dbReference type="PANTHER" id="PTHR39515">
    <property type="entry name" value="CONSERVED PROTEIN"/>
    <property type="match status" value="1"/>
</dbReference>
<protein>
    <submittedName>
        <fullName evidence="2">Transcriptional regulator, MarR family</fullName>
    </submittedName>
</protein>
<dbReference type="InterPro" id="IPR036390">
    <property type="entry name" value="WH_DNA-bd_sf"/>
</dbReference>
<dbReference type="InterPro" id="IPR000835">
    <property type="entry name" value="HTH_MarR-typ"/>
</dbReference>
<reference evidence="2 3" key="2">
    <citation type="journal article" date="2010" name="Stand. Genomic Sci.">
        <title>Complete genome sequence of Kribbella flavida type strain (IFO 14399).</title>
        <authorList>
            <person name="Pukall R."/>
            <person name="Lapidus A."/>
            <person name="Glavina Del Rio T."/>
            <person name="Copeland A."/>
            <person name="Tice H."/>
            <person name="Cheng J.-F."/>
            <person name="Lucas S."/>
            <person name="Chen F."/>
            <person name="Nolan M."/>
            <person name="LaButti K."/>
            <person name="Pati A."/>
            <person name="Ivanova N."/>
            <person name="Mavrommatis K."/>
            <person name="Mikhailova N."/>
            <person name="Pitluck S."/>
            <person name="Bruce D."/>
            <person name="Goodwin L."/>
            <person name="Land M."/>
            <person name="Hauser L."/>
            <person name="Chang Y.-J."/>
            <person name="Jeffries C.D."/>
            <person name="Chen A."/>
            <person name="Palaniappan K."/>
            <person name="Chain P."/>
            <person name="Rohde M."/>
            <person name="Goeker M."/>
            <person name="Bristow J."/>
            <person name="Eisen J.A."/>
            <person name="Markowitz V."/>
            <person name="Hugenholtz P."/>
            <person name="Kyrpides N.C."/>
            <person name="Klenk H.-P."/>
            <person name="Brettin T."/>
        </authorList>
    </citation>
    <scope>NUCLEOTIDE SEQUENCE [LARGE SCALE GENOMIC DNA]</scope>
    <source>
        <strain evidence="3">DSM 17836 / JCM 10339 / NBRC 14399</strain>
    </source>
</reference>
<feature type="domain" description="HTH marR-type" evidence="1">
    <location>
        <begin position="27"/>
        <end position="160"/>
    </location>
</feature>
<dbReference type="GO" id="GO:0003700">
    <property type="term" value="F:DNA-binding transcription factor activity"/>
    <property type="evidence" value="ECO:0007669"/>
    <property type="project" value="InterPro"/>
</dbReference>
<evidence type="ECO:0000313" key="2">
    <source>
        <dbReference type="EMBL" id="ADB29599.1"/>
    </source>
</evidence>
<dbReference type="PANTHER" id="PTHR39515:SF2">
    <property type="entry name" value="HTH-TYPE TRANSCRIPTIONAL REGULATOR RV0880"/>
    <property type="match status" value="1"/>
</dbReference>
<organism evidence="2 3">
    <name type="scientific">Kribbella flavida (strain DSM 17836 / JCM 10339 / NBRC 14399)</name>
    <dbReference type="NCBI Taxonomy" id="479435"/>
    <lineage>
        <taxon>Bacteria</taxon>
        <taxon>Bacillati</taxon>
        <taxon>Actinomycetota</taxon>
        <taxon>Actinomycetes</taxon>
        <taxon>Propionibacteriales</taxon>
        <taxon>Kribbellaceae</taxon>
        <taxon>Kribbella</taxon>
    </lineage>
</organism>
<dbReference type="EMBL" id="CP001736">
    <property type="protein sequence ID" value="ADB29599.1"/>
    <property type="molecule type" value="Genomic_DNA"/>
</dbReference>
<dbReference type="STRING" id="479435.Kfla_0476"/>
<keyword evidence="3" id="KW-1185">Reference proteome</keyword>
<dbReference type="Proteomes" id="UP000007967">
    <property type="component" value="Chromosome"/>
</dbReference>
<dbReference type="Pfam" id="PF12802">
    <property type="entry name" value="MarR_2"/>
    <property type="match status" value="1"/>
</dbReference>
<dbReference type="KEGG" id="kfl:Kfla_0476"/>
<gene>
    <name evidence="2" type="ordered locus">Kfla_0476</name>
</gene>
<dbReference type="SMART" id="SM00347">
    <property type="entry name" value="HTH_MARR"/>
    <property type="match status" value="1"/>
</dbReference>
<sequence>MAAWLDIEQPELRAAGYGEVIVLDEKAVHLTLAMHRIVRHLRRTAVTSALHPTQFIALLVIADEQPVRIGAIAARVPCSQPTATTTVGSLEAAGLVRRLPDTLDGRATVVELTEHGTDMVAHVRSDATEALSNMLAVLTPEDRAVVLDAGEILYRLADDL</sequence>
<dbReference type="SUPFAM" id="SSF46785">
    <property type="entry name" value="Winged helix' DNA-binding domain"/>
    <property type="match status" value="1"/>
</dbReference>
<dbReference type="eggNOG" id="COG1846">
    <property type="taxonomic scope" value="Bacteria"/>
</dbReference>
<dbReference type="PROSITE" id="PS50995">
    <property type="entry name" value="HTH_MARR_2"/>
    <property type="match status" value="1"/>
</dbReference>
<evidence type="ECO:0000313" key="3">
    <source>
        <dbReference type="Proteomes" id="UP000007967"/>
    </source>
</evidence>
<dbReference type="HOGENOM" id="CLU_083287_15_1_11"/>
<reference evidence="3" key="1">
    <citation type="submission" date="2009-09" db="EMBL/GenBank/DDBJ databases">
        <title>The complete genome of Kribbella flavida DSM 17836.</title>
        <authorList>
            <consortium name="US DOE Joint Genome Institute (JGI-PGF)"/>
            <person name="Lucas S."/>
            <person name="Copeland A."/>
            <person name="Lapidus A."/>
            <person name="Glavina del Rio T."/>
            <person name="Dalin E."/>
            <person name="Tice H."/>
            <person name="Bruce D."/>
            <person name="Goodwin L."/>
            <person name="Pitluck S."/>
            <person name="Kyrpides N."/>
            <person name="Mavromatis K."/>
            <person name="Ivanova N."/>
            <person name="Saunders E."/>
            <person name="Brettin T."/>
            <person name="Detter J.C."/>
            <person name="Han C."/>
            <person name="Larimer F."/>
            <person name="Land M."/>
            <person name="Hauser L."/>
            <person name="Markowitz V."/>
            <person name="Cheng J.-F."/>
            <person name="Hugenholtz P."/>
            <person name="Woyke T."/>
            <person name="Wu D."/>
            <person name="Pukall R."/>
            <person name="Klenk H.-P."/>
            <person name="Eisen J.A."/>
        </authorList>
    </citation>
    <scope>NUCLEOTIDE SEQUENCE [LARGE SCALE GENOMIC DNA]</scope>
    <source>
        <strain evidence="3">DSM 17836 / JCM 10339 / NBRC 14399</strain>
    </source>
</reference>
<evidence type="ECO:0000259" key="1">
    <source>
        <dbReference type="PROSITE" id="PS50995"/>
    </source>
</evidence>
<dbReference type="Gene3D" id="1.10.10.10">
    <property type="entry name" value="Winged helix-like DNA-binding domain superfamily/Winged helix DNA-binding domain"/>
    <property type="match status" value="1"/>
</dbReference>
<dbReference type="AlphaFoldDB" id="D2PVU2"/>